<feature type="transmembrane region" description="Helical" evidence="1">
    <location>
        <begin position="79"/>
        <end position="97"/>
    </location>
</feature>
<protein>
    <submittedName>
        <fullName evidence="2">DUF2752 domain-containing protein</fullName>
    </submittedName>
</protein>
<evidence type="ECO:0000313" key="2">
    <source>
        <dbReference type="EMBL" id="TRV57578.1"/>
    </source>
</evidence>
<keyword evidence="1" id="KW-0472">Membrane</keyword>
<evidence type="ECO:0000313" key="3">
    <source>
        <dbReference type="Proteomes" id="UP000317165"/>
    </source>
</evidence>
<organism evidence="2 3">
    <name type="scientific">Microcystis panniformis Mp_MB_F_20051200_S9</name>
    <dbReference type="NCBI Taxonomy" id="2486223"/>
    <lineage>
        <taxon>Bacteria</taxon>
        <taxon>Bacillati</taxon>
        <taxon>Cyanobacteriota</taxon>
        <taxon>Cyanophyceae</taxon>
        <taxon>Oscillatoriophycideae</taxon>
        <taxon>Chroococcales</taxon>
        <taxon>Microcystaceae</taxon>
        <taxon>Microcystis</taxon>
    </lineage>
</organism>
<feature type="transmembrane region" description="Helical" evidence="1">
    <location>
        <begin position="118"/>
        <end position="142"/>
    </location>
</feature>
<evidence type="ECO:0000256" key="1">
    <source>
        <dbReference type="SAM" id="Phobius"/>
    </source>
</evidence>
<dbReference type="Proteomes" id="UP000317165">
    <property type="component" value="Unassembled WGS sequence"/>
</dbReference>
<dbReference type="AlphaFoldDB" id="A0A552PKQ8"/>
<reference evidence="2 3" key="1">
    <citation type="submission" date="2019-01" db="EMBL/GenBank/DDBJ databases">
        <title>Coherence of Microcystis species and biogeography revealed through population genomics.</title>
        <authorList>
            <person name="Perez-Carrascal O.M."/>
            <person name="Terrat Y."/>
            <person name="Giani A."/>
            <person name="Fortin N."/>
            <person name="Tromas N."/>
            <person name="Shapiro B.J."/>
        </authorList>
    </citation>
    <scope>NUCLEOTIDE SEQUENCE [LARGE SCALE GENOMIC DNA]</scope>
    <source>
        <strain evidence="2">Mp_MB_F_20051200_S9</strain>
    </source>
</reference>
<proteinExistence type="predicted"/>
<gene>
    <name evidence="2" type="ORF">EWV53_20620</name>
</gene>
<comment type="caution">
    <text evidence="2">The sequence shown here is derived from an EMBL/GenBank/DDBJ whole genome shotgun (WGS) entry which is preliminary data.</text>
</comment>
<dbReference type="EMBL" id="SFAC01000244">
    <property type="protein sequence ID" value="TRV57578.1"/>
    <property type="molecule type" value="Genomic_DNA"/>
</dbReference>
<name>A0A552PKQ8_9CHRO</name>
<keyword evidence="1" id="KW-0812">Transmembrane</keyword>
<keyword evidence="1" id="KW-1133">Transmembrane helix</keyword>
<feature type="transmembrane region" description="Helical" evidence="1">
    <location>
        <begin position="20"/>
        <end position="38"/>
    </location>
</feature>
<dbReference type="InterPro" id="IPR021215">
    <property type="entry name" value="DUF2752"/>
</dbReference>
<dbReference type="Pfam" id="PF10825">
    <property type="entry name" value="DUF2752"/>
    <property type="match status" value="1"/>
</dbReference>
<sequence>MLKTFDFLPTFSLLNKRWNFLIITAIILGAAVVLYLFNPATSKLFPPSPFHLLTGLYCPGCGTLRALHQLLHGHLGEALGLNPLMVISLPFLAYAYLSYGVEAIGGKPLPNVFIRAKWIWFLLQVIIAYWIVRNIPVVPFSWLAP</sequence>
<accession>A0A552PKQ8</accession>